<gene>
    <name evidence="6" type="ORF">C3L50_09510</name>
</gene>
<comment type="subcellular location">
    <subcellularLocation>
        <location evidence="1">Membrane</location>
        <topology evidence="1">Multi-pass membrane protein</topology>
    </subcellularLocation>
</comment>
<sequence length="174" mass="19575">MSFLDIILGALLVIALFKGIKNGLFVELASLVSLVLGIYLAIKFSFLARIMLSAITHWNPKTIQITAFIITFLLVVIGISLLAKFLTSVADFAFLGVMNKLGGGFFRLLKTILIISIFLNLFEKINFNNTFAKKETLDKSLFFRPIQKTAGFIYPSIEKWYEDLKKSKHTSDGR</sequence>
<dbReference type="GO" id="GO:0009403">
    <property type="term" value="P:toxin biosynthetic process"/>
    <property type="evidence" value="ECO:0007669"/>
    <property type="project" value="InterPro"/>
</dbReference>
<dbReference type="Proteomes" id="UP000237310">
    <property type="component" value="Unassembled WGS sequence"/>
</dbReference>
<dbReference type="RefSeq" id="WP_103805932.1">
    <property type="nucleotide sequence ID" value="NZ_PQVG01000004.1"/>
</dbReference>
<feature type="transmembrane region" description="Helical" evidence="5">
    <location>
        <begin position="105"/>
        <end position="122"/>
    </location>
</feature>
<protein>
    <submittedName>
        <fullName evidence="6">Colicin V production protein</fullName>
    </submittedName>
</protein>
<dbReference type="Pfam" id="PF02674">
    <property type="entry name" value="Colicin_V"/>
    <property type="match status" value="1"/>
</dbReference>
<evidence type="ECO:0000256" key="4">
    <source>
        <dbReference type="ARBA" id="ARBA00023136"/>
    </source>
</evidence>
<keyword evidence="7" id="KW-1185">Reference proteome</keyword>
<evidence type="ECO:0000256" key="2">
    <source>
        <dbReference type="ARBA" id="ARBA00022692"/>
    </source>
</evidence>
<feature type="transmembrane region" description="Helical" evidence="5">
    <location>
        <begin position="64"/>
        <end position="85"/>
    </location>
</feature>
<keyword evidence="4 5" id="KW-0472">Membrane</keyword>
<comment type="caution">
    <text evidence="6">The sequence shown here is derived from an EMBL/GenBank/DDBJ whole genome shotgun (WGS) entry which is preliminary data.</text>
</comment>
<dbReference type="PANTHER" id="PTHR37306">
    <property type="entry name" value="COLICIN V PRODUCTION PROTEIN"/>
    <property type="match status" value="1"/>
</dbReference>
<dbReference type="InterPro" id="IPR003825">
    <property type="entry name" value="Colicin-V_CvpA"/>
</dbReference>
<dbReference type="PANTHER" id="PTHR37306:SF1">
    <property type="entry name" value="COLICIN V PRODUCTION PROTEIN"/>
    <property type="match status" value="1"/>
</dbReference>
<feature type="transmembrane region" description="Helical" evidence="5">
    <location>
        <begin position="29"/>
        <end position="52"/>
    </location>
</feature>
<proteinExistence type="predicted"/>
<evidence type="ECO:0000256" key="5">
    <source>
        <dbReference type="SAM" id="Phobius"/>
    </source>
</evidence>
<organism evidence="6 7">
    <name type="scientific">Flavobacterium alvei</name>
    <dbReference type="NCBI Taxonomy" id="2080416"/>
    <lineage>
        <taxon>Bacteria</taxon>
        <taxon>Pseudomonadati</taxon>
        <taxon>Bacteroidota</taxon>
        <taxon>Flavobacteriia</taxon>
        <taxon>Flavobacteriales</taxon>
        <taxon>Flavobacteriaceae</taxon>
        <taxon>Flavobacterium</taxon>
    </lineage>
</organism>
<dbReference type="EMBL" id="PQVG01000004">
    <property type="protein sequence ID" value="POY40044.1"/>
    <property type="molecule type" value="Genomic_DNA"/>
</dbReference>
<keyword evidence="3 5" id="KW-1133">Transmembrane helix</keyword>
<evidence type="ECO:0000256" key="1">
    <source>
        <dbReference type="ARBA" id="ARBA00004141"/>
    </source>
</evidence>
<evidence type="ECO:0000313" key="7">
    <source>
        <dbReference type="Proteomes" id="UP000237310"/>
    </source>
</evidence>
<dbReference type="GO" id="GO:0016020">
    <property type="term" value="C:membrane"/>
    <property type="evidence" value="ECO:0007669"/>
    <property type="project" value="UniProtKB-SubCell"/>
</dbReference>
<evidence type="ECO:0000313" key="6">
    <source>
        <dbReference type="EMBL" id="POY40044.1"/>
    </source>
</evidence>
<keyword evidence="2 5" id="KW-0812">Transmembrane</keyword>
<dbReference type="OrthoDB" id="9799585at2"/>
<accession>A0A2S5ABY3</accession>
<reference evidence="6 7" key="1">
    <citation type="submission" date="2018-01" db="EMBL/GenBank/DDBJ databases">
        <authorList>
            <person name="Gaut B.S."/>
            <person name="Morton B.R."/>
            <person name="Clegg M.T."/>
            <person name="Duvall M.R."/>
        </authorList>
    </citation>
    <scope>NUCLEOTIDE SEQUENCE [LARGE SCALE GENOMIC DNA]</scope>
    <source>
        <strain evidence="6 7">HR-AY</strain>
    </source>
</reference>
<dbReference type="AlphaFoldDB" id="A0A2S5ABY3"/>
<name>A0A2S5ABY3_9FLAO</name>
<evidence type="ECO:0000256" key="3">
    <source>
        <dbReference type="ARBA" id="ARBA00022989"/>
    </source>
</evidence>